<dbReference type="EMBL" id="CM045768">
    <property type="protein sequence ID" value="KAI7983031.1"/>
    <property type="molecule type" value="Genomic_DNA"/>
</dbReference>
<sequence length="245" mass="28143">MDFRCHNELTLFHFRPPPPSWPPRGLHRQPFQCPTHPQDPLPSLPEGWKLQRHVSSQEFNPKSFRNFVEHVVDAELNHRLIPILAAAAANKTVLDLQDILQRLAFDNISEIAFRYDPACLLPSQPQSKLAEAFESSVRIICGRFSATHPLIWKIKRVLNVGSEKELRIAVNDVREFAKRIIKEKKQELNSKSSLESADLLSRFLNSGHLDENFITDILISFILAGRDTTSAALIWFFWLVSKNQM</sequence>
<reference evidence="1 2" key="1">
    <citation type="journal article" date="2022" name="Plant J.">
        <title>Chromosome-level genome of Camellia lanceoleosa provides a valuable resource for understanding genome evolution and self-incompatibility.</title>
        <authorList>
            <person name="Gong W."/>
            <person name="Xiao S."/>
            <person name="Wang L."/>
            <person name="Liao Z."/>
            <person name="Chang Y."/>
            <person name="Mo W."/>
            <person name="Hu G."/>
            <person name="Li W."/>
            <person name="Zhao G."/>
            <person name="Zhu H."/>
            <person name="Hu X."/>
            <person name="Ji K."/>
            <person name="Xiang X."/>
            <person name="Song Q."/>
            <person name="Yuan D."/>
            <person name="Jin S."/>
            <person name="Zhang L."/>
        </authorList>
    </citation>
    <scope>NUCLEOTIDE SEQUENCE [LARGE SCALE GENOMIC DNA]</scope>
    <source>
        <strain evidence="1">SQ_2022a</strain>
    </source>
</reference>
<keyword evidence="2" id="KW-1185">Reference proteome</keyword>
<evidence type="ECO:0000313" key="1">
    <source>
        <dbReference type="EMBL" id="KAI7983031.1"/>
    </source>
</evidence>
<organism evidence="1 2">
    <name type="scientific">Camellia lanceoleosa</name>
    <dbReference type="NCBI Taxonomy" id="1840588"/>
    <lineage>
        <taxon>Eukaryota</taxon>
        <taxon>Viridiplantae</taxon>
        <taxon>Streptophyta</taxon>
        <taxon>Embryophyta</taxon>
        <taxon>Tracheophyta</taxon>
        <taxon>Spermatophyta</taxon>
        <taxon>Magnoliopsida</taxon>
        <taxon>eudicotyledons</taxon>
        <taxon>Gunneridae</taxon>
        <taxon>Pentapetalae</taxon>
        <taxon>asterids</taxon>
        <taxon>Ericales</taxon>
        <taxon>Theaceae</taxon>
        <taxon>Camellia</taxon>
    </lineage>
</organism>
<comment type="caution">
    <text evidence="1">The sequence shown here is derived from an EMBL/GenBank/DDBJ whole genome shotgun (WGS) entry which is preliminary data.</text>
</comment>
<gene>
    <name evidence="1" type="ORF">LOK49_LG15G00585</name>
</gene>
<protein>
    <submittedName>
        <fullName evidence="1">Cytochrome P450 94A1</fullName>
    </submittedName>
</protein>
<name>A0ACC0F6I2_9ERIC</name>
<accession>A0ACC0F6I2</accession>
<evidence type="ECO:0000313" key="2">
    <source>
        <dbReference type="Proteomes" id="UP001060215"/>
    </source>
</evidence>
<proteinExistence type="predicted"/>
<dbReference type="Proteomes" id="UP001060215">
    <property type="component" value="Chromosome 11"/>
</dbReference>